<reference evidence="2 3" key="1">
    <citation type="submission" date="2018-09" db="EMBL/GenBank/DDBJ databases">
        <title>Paenibacillus SK2017-BO5.</title>
        <authorList>
            <person name="Piskunova J.V."/>
            <person name="Dubiley S.A."/>
            <person name="Severinov K.V."/>
        </authorList>
    </citation>
    <scope>NUCLEOTIDE SEQUENCE [LARGE SCALE GENOMIC DNA]</scope>
    <source>
        <strain evidence="2 3">BO5</strain>
    </source>
</reference>
<organism evidence="2 3">
    <name type="scientific">Paenibacillus thiaminolyticus</name>
    <name type="common">Bacillus thiaminolyticus</name>
    <dbReference type="NCBI Taxonomy" id="49283"/>
    <lineage>
        <taxon>Bacteria</taxon>
        <taxon>Bacillati</taxon>
        <taxon>Bacillota</taxon>
        <taxon>Bacilli</taxon>
        <taxon>Bacillales</taxon>
        <taxon>Paenibacillaceae</taxon>
        <taxon>Paenibacillus</taxon>
    </lineage>
</organism>
<dbReference type="OrthoDB" id="2621386at2"/>
<dbReference type="Proteomes" id="UP000266177">
    <property type="component" value="Unassembled WGS sequence"/>
</dbReference>
<evidence type="ECO:0000313" key="3">
    <source>
        <dbReference type="Proteomes" id="UP000266177"/>
    </source>
</evidence>
<dbReference type="SUPFAM" id="SSF52821">
    <property type="entry name" value="Rhodanese/Cell cycle control phosphatase"/>
    <property type="match status" value="1"/>
</dbReference>
<feature type="domain" description="Rhodanese" evidence="1">
    <location>
        <begin position="30"/>
        <end position="108"/>
    </location>
</feature>
<proteinExistence type="predicted"/>
<comment type="caution">
    <text evidence="2">The sequence shown here is derived from an EMBL/GenBank/DDBJ whole genome shotgun (WGS) entry which is preliminary data.</text>
</comment>
<evidence type="ECO:0000259" key="1">
    <source>
        <dbReference type="Pfam" id="PF00581"/>
    </source>
</evidence>
<accession>A0A3A3GFP6</accession>
<evidence type="ECO:0000313" key="2">
    <source>
        <dbReference type="EMBL" id="RJG22631.1"/>
    </source>
</evidence>
<protein>
    <submittedName>
        <fullName evidence="2">Rhodanese-like domain-containing protein</fullName>
    </submittedName>
</protein>
<name>A0A3A3GFP6_PANTH</name>
<dbReference type="CDD" id="cd00158">
    <property type="entry name" value="RHOD"/>
    <property type="match status" value="1"/>
</dbReference>
<dbReference type="EMBL" id="QYZD01000015">
    <property type="protein sequence ID" value="RJG22631.1"/>
    <property type="molecule type" value="Genomic_DNA"/>
</dbReference>
<dbReference type="Pfam" id="PF00581">
    <property type="entry name" value="Rhodanese"/>
    <property type="match status" value="1"/>
</dbReference>
<dbReference type="InterPro" id="IPR036873">
    <property type="entry name" value="Rhodanese-like_dom_sf"/>
</dbReference>
<sequence length="130" mass="15115">MWILVMLLILGLLYAGWTHRPVQGLRYLQPHELQALREGDSPVKQVDVREPVDYYCRHMEEAVSMYVGRLPYVWRQELSPGDTVVLIGARKRHIRKAARLLKRRGFGRLYGYMYPCEAFAPRVHPCCGCA</sequence>
<gene>
    <name evidence="2" type="ORF">DQX05_16965</name>
</gene>
<dbReference type="InterPro" id="IPR001763">
    <property type="entry name" value="Rhodanese-like_dom"/>
</dbReference>
<dbReference type="AlphaFoldDB" id="A0A3A3GFP6"/>
<dbReference type="RefSeq" id="WP_119794725.1">
    <property type="nucleotide sequence ID" value="NZ_QYZD01000015.1"/>
</dbReference>
<dbReference type="Gene3D" id="3.40.250.10">
    <property type="entry name" value="Rhodanese-like domain"/>
    <property type="match status" value="1"/>
</dbReference>